<dbReference type="KEGG" id="pbf:CFX0092_A2252"/>
<organism evidence="3 4">
    <name type="scientific">Candidatus Promineifilum breve</name>
    <dbReference type="NCBI Taxonomy" id="1806508"/>
    <lineage>
        <taxon>Bacteria</taxon>
        <taxon>Bacillati</taxon>
        <taxon>Chloroflexota</taxon>
        <taxon>Ardenticatenia</taxon>
        <taxon>Candidatus Promineifilales</taxon>
        <taxon>Candidatus Promineifilaceae</taxon>
        <taxon>Candidatus Promineifilum</taxon>
    </lineage>
</organism>
<dbReference type="GO" id="GO:0032259">
    <property type="term" value="P:methylation"/>
    <property type="evidence" value="ECO:0007669"/>
    <property type="project" value="UniProtKB-KW"/>
</dbReference>
<evidence type="ECO:0000313" key="3">
    <source>
        <dbReference type="EMBL" id="CUS04130.2"/>
    </source>
</evidence>
<dbReference type="Pfam" id="PF13649">
    <property type="entry name" value="Methyltransf_25"/>
    <property type="match status" value="1"/>
</dbReference>
<dbReference type="InterPro" id="IPR041698">
    <property type="entry name" value="Methyltransf_25"/>
</dbReference>
<feature type="domain" description="Methyltransferase" evidence="2">
    <location>
        <begin position="80"/>
        <end position="175"/>
    </location>
</feature>
<reference evidence="3" key="1">
    <citation type="submission" date="2016-01" db="EMBL/GenBank/DDBJ databases">
        <authorList>
            <person name="Mcilroy J.S."/>
            <person name="Karst M S."/>
            <person name="Albertsen M."/>
        </authorList>
    </citation>
    <scope>NUCLEOTIDE SEQUENCE</scope>
    <source>
        <strain evidence="3">Cfx-K</strain>
    </source>
</reference>
<name>A0A160T5W2_9CHLR</name>
<dbReference type="PANTHER" id="PTHR43591">
    <property type="entry name" value="METHYLTRANSFERASE"/>
    <property type="match status" value="1"/>
</dbReference>
<dbReference type="Proteomes" id="UP000215027">
    <property type="component" value="Chromosome I"/>
</dbReference>
<evidence type="ECO:0000256" key="1">
    <source>
        <dbReference type="SAM" id="Phobius"/>
    </source>
</evidence>
<keyword evidence="4" id="KW-1185">Reference proteome</keyword>
<accession>A0A160T5W2</accession>
<dbReference type="SUPFAM" id="SSF53335">
    <property type="entry name" value="S-adenosyl-L-methionine-dependent methyltransferases"/>
    <property type="match status" value="1"/>
</dbReference>
<dbReference type="AlphaFoldDB" id="A0A160T5W2"/>
<keyword evidence="1" id="KW-0472">Membrane</keyword>
<sequence length="230" mass="25359">MVYAVALALIVLLLAGIYWLLRWLLILTEGVFLGRRVVVWLYDLAAGRYDGIKKFDPDTESAFVTYPLRRRLKAWPAPLVLDVATGTGRLPYFLLQEAEFNGRVVGLDASAGMLEQAARKLAPFGERAALVRQSAQELPFAAATFAAVTCLEALEFLPDDAAALGEMARVLQPGGVLLITRRQGPEAAYFLGRARDRDALEALLTGLGLIDVRSQPWQVEYELVWAVRPS</sequence>
<dbReference type="GO" id="GO:0008168">
    <property type="term" value="F:methyltransferase activity"/>
    <property type="evidence" value="ECO:0007669"/>
    <property type="project" value="UniProtKB-KW"/>
</dbReference>
<proteinExistence type="predicted"/>
<feature type="transmembrane region" description="Helical" evidence="1">
    <location>
        <begin position="6"/>
        <end position="26"/>
    </location>
</feature>
<keyword evidence="1" id="KW-1133">Transmembrane helix</keyword>
<dbReference type="CDD" id="cd02440">
    <property type="entry name" value="AdoMet_MTases"/>
    <property type="match status" value="1"/>
</dbReference>
<dbReference type="Gene3D" id="3.40.50.150">
    <property type="entry name" value="Vaccinia Virus protein VP39"/>
    <property type="match status" value="1"/>
</dbReference>
<dbReference type="EMBL" id="LN890655">
    <property type="protein sequence ID" value="CUS04130.2"/>
    <property type="molecule type" value="Genomic_DNA"/>
</dbReference>
<gene>
    <name evidence="3" type="ORF">CFX0092_A2252</name>
</gene>
<evidence type="ECO:0000259" key="2">
    <source>
        <dbReference type="Pfam" id="PF13649"/>
    </source>
</evidence>
<protein>
    <submittedName>
        <fullName evidence="3">Methyltransferase type 11</fullName>
    </submittedName>
</protein>
<keyword evidence="3" id="KW-0808">Transferase</keyword>
<evidence type="ECO:0000313" key="4">
    <source>
        <dbReference type="Proteomes" id="UP000215027"/>
    </source>
</evidence>
<dbReference type="InterPro" id="IPR029063">
    <property type="entry name" value="SAM-dependent_MTases_sf"/>
</dbReference>
<dbReference type="OrthoDB" id="9772751at2"/>
<dbReference type="PANTHER" id="PTHR43591:SF99">
    <property type="entry name" value="OS06G0646000 PROTEIN"/>
    <property type="match status" value="1"/>
</dbReference>
<dbReference type="RefSeq" id="WP_095043520.1">
    <property type="nucleotide sequence ID" value="NZ_LN890655.1"/>
</dbReference>
<keyword evidence="3" id="KW-0489">Methyltransferase</keyword>
<keyword evidence="1" id="KW-0812">Transmembrane</keyword>